<gene>
    <name evidence="2" type="ORF">CYMTET_16435</name>
</gene>
<reference evidence="2 3" key="1">
    <citation type="journal article" date="2015" name="Genome Biol. Evol.">
        <title>Comparative Genomics of a Bacterivorous Green Alga Reveals Evolutionary Causalities and Consequences of Phago-Mixotrophic Mode of Nutrition.</title>
        <authorList>
            <person name="Burns J.A."/>
            <person name="Paasch A."/>
            <person name="Narechania A."/>
            <person name="Kim E."/>
        </authorList>
    </citation>
    <scope>NUCLEOTIDE SEQUENCE [LARGE SCALE GENOMIC DNA]</scope>
    <source>
        <strain evidence="2 3">PLY_AMNH</strain>
    </source>
</reference>
<keyword evidence="3" id="KW-1185">Reference proteome</keyword>
<name>A0AAE0GC93_9CHLO</name>
<protein>
    <submittedName>
        <fullName evidence="2">Uncharacterized protein</fullName>
    </submittedName>
</protein>
<sequence length="293" mass="31392">MNSPELYSSSRYTVVDPSSEQFPSIETEFVAENCVQQAPARPCHDEQPWNYGNAPSQSRPSGLHGFRAVTPSMGLHSDNQAQSYGGYHVVSTHMDRADAAHQQSSEASAFGEMRNRLNPSLYDIGGPFAGTDSPLSDAGSGHELAAHSEFVSANATILQVLPSSEVVPSEFESLRAETDSPVVGSPSAEDDISQRQLRLMERFLGGSGAGAAGASETHQAAQRDRTFQSALEEVRRSKKELASKHQQGLMDLEEYYESEIAEVKARAAVAHSLAPASAYAVAEGGASECLRTC</sequence>
<dbReference type="AlphaFoldDB" id="A0AAE0GC93"/>
<proteinExistence type="predicted"/>
<evidence type="ECO:0000256" key="1">
    <source>
        <dbReference type="SAM" id="MobiDB-lite"/>
    </source>
</evidence>
<evidence type="ECO:0000313" key="2">
    <source>
        <dbReference type="EMBL" id="KAK3275441.1"/>
    </source>
</evidence>
<comment type="caution">
    <text evidence="2">The sequence shown here is derived from an EMBL/GenBank/DDBJ whole genome shotgun (WGS) entry which is preliminary data.</text>
</comment>
<organism evidence="2 3">
    <name type="scientific">Cymbomonas tetramitiformis</name>
    <dbReference type="NCBI Taxonomy" id="36881"/>
    <lineage>
        <taxon>Eukaryota</taxon>
        <taxon>Viridiplantae</taxon>
        <taxon>Chlorophyta</taxon>
        <taxon>Pyramimonadophyceae</taxon>
        <taxon>Pyramimonadales</taxon>
        <taxon>Pyramimonadaceae</taxon>
        <taxon>Cymbomonas</taxon>
    </lineage>
</organism>
<dbReference type="Proteomes" id="UP001190700">
    <property type="component" value="Unassembled WGS sequence"/>
</dbReference>
<accession>A0AAE0GC93</accession>
<evidence type="ECO:0000313" key="3">
    <source>
        <dbReference type="Proteomes" id="UP001190700"/>
    </source>
</evidence>
<feature type="region of interest" description="Disordered" evidence="1">
    <location>
        <begin position="208"/>
        <end position="227"/>
    </location>
</feature>
<feature type="region of interest" description="Disordered" evidence="1">
    <location>
        <begin position="44"/>
        <end position="67"/>
    </location>
</feature>
<dbReference type="EMBL" id="LGRX02007226">
    <property type="protein sequence ID" value="KAK3275441.1"/>
    <property type="molecule type" value="Genomic_DNA"/>
</dbReference>